<accession>A0AAC9LFL8</accession>
<dbReference type="EMBL" id="CP016076">
    <property type="protein sequence ID" value="APU15344.1"/>
    <property type="molecule type" value="Genomic_DNA"/>
</dbReference>
<dbReference type="AlphaFoldDB" id="A0AAC9LFL8"/>
<dbReference type="KEGG" id="acad:UA74_16570"/>
<organism evidence="1 2">
    <name type="scientific">Actinoalloteichus fjordicus</name>
    <dbReference type="NCBI Taxonomy" id="1612552"/>
    <lineage>
        <taxon>Bacteria</taxon>
        <taxon>Bacillati</taxon>
        <taxon>Actinomycetota</taxon>
        <taxon>Actinomycetes</taxon>
        <taxon>Pseudonocardiales</taxon>
        <taxon>Pseudonocardiaceae</taxon>
        <taxon>Actinoalloteichus</taxon>
    </lineage>
</organism>
<keyword evidence="2" id="KW-1185">Reference proteome</keyword>
<dbReference type="Proteomes" id="UP000185511">
    <property type="component" value="Chromosome"/>
</dbReference>
<proteinExistence type="predicted"/>
<reference evidence="2" key="1">
    <citation type="submission" date="2016-06" db="EMBL/GenBank/DDBJ databases">
        <title>Complete genome sequence of Actinoalloteichus fjordicus DSM 46855 (=ADI127-17), type strain of the new species Actinoalloteichus fjordicus.</title>
        <authorList>
            <person name="Ruckert C."/>
            <person name="Nouioui I."/>
            <person name="Willmese J."/>
            <person name="van Wezel G."/>
            <person name="Klenk H.-P."/>
            <person name="Kalinowski J."/>
            <person name="Zotchev S.B."/>
        </authorList>
    </citation>
    <scope>NUCLEOTIDE SEQUENCE [LARGE SCALE GENOMIC DNA]</scope>
    <source>
        <strain evidence="2">ADI127-7</strain>
    </source>
</reference>
<dbReference type="RefSeq" id="WP_157434254.1">
    <property type="nucleotide sequence ID" value="NZ_CP016076.1"/>
</dbReference>
<evidence type="ECO:0000313" key="2">
    <source>
        <dbReference type="Proteomes" id="UP000185511"/>
    </source>
</evidence>
<sequence length="84" mass="9065">MVRAHVAEVAAPAGGADGLEERLLGAERLDHRVRTEPAGRRKDPVGERETCFCAGVRGARGLSVSAPAERSEVSRRMLTQIELE</sequence>
<name>A0AAC9LFL8_9PSEU</name>
<protein>
    <submittedName>
        <fullName evidence="1">Uncharacterized protein</fullName>
    </submittedName>
</protein>
<evidence type="ECO:0000313" key="1">
    <source>
        <dbReference type="EMBL" id="APU15344.1"/>
    </source>
</evidence>
<gene>
    <name evidence="1" type="ORF">UA74_16570</name>
</gene>